<dbReference type="EMBL" id="QKYU01000014">
    <property type="protein sequence ID" value="PZW44825.1"/>
    <property type="molecule type" value="Genomic_DNA"/>
</dbReference>
<dbReference type="SMART" id="SM00895">
    <property type="entry name" value="FCD"/>
    <property type="match status" value="1"/>
</dbReference>
<dbReference type="PANTHER" id="PTHR43537:SF5">
    <property type="entry name" value="UXU OPERON TRANSCRIPTIONAL REGULATOR"/>
    <property type="match status" value="1"/>
</dbReference>
<dbReference type="SUPFAM" id="SSF48008">
    <property type="entry name" value="GntR ligand-binding domain-like"/>
    <property type="match status" value="1"/>
</dbReference>
<dbReference type="InterPro" id="IPR011711">
    <property type="entry name" value="GntR_C"/>
</dbReference>
<dbReference type="PANTHER" id="PTHR43537">
    <property type="entry name" value="TRANSCRIPTIONAL REGULATOR, GNTR FAMILY"/>
    <property type="match status" value="1"/>
</dbReference>
<feature type="region of interest" description="Disordered" evidence="4">
    <location>
        <begin position="1"/>
        <end position="43"/>
    </location>
</feature>
<dbReference type="Gene3D" id="1.10.10.10">
    <property type="entry name" value="Winged helix-like DNA-binding domain superfamily/Winged helix DNA-binding domain"/>
    <property type="match status" value="1"/>
</dbReference>
<dbReference type="RefSeq" id="WP_111398796.1">
    <property type="nucleotide sequence ID" value="NZ_QKYU01000014.1"/>
</dbReference>
<dbReference type="AlphaFoldDB" id="A0A2W7II53"/>
<protein>
    <submittedName>
        <fullName evidence="6">GntR family transcriptional regulator</fullName>
    </submittedName>
</protein>
<organism evidence="6 7">
    <name type="scientific">Humitalea rosea</name>
    <dbReference type="NCBI Taxonomy" id="990373"/>
    <lineage>
        <taxon>Bacteria</taxon>
        <taxon>Pseudomonadati</taxon>
        <taxon>Pseudomonadota</taxon>
        <taxon>Alphaproteobacteria</taxon>
        <taxon>Acetobacterales</taxon>
        <taxon>Roseomonadaceae</taxon>
        <taxon>Humitalea</taxon>
    </lineage>
</organism>
<keyword evidence="2" id="KW-0238">DNA-binding</keyword>
<dbReference type="PRINTS" id="PR00035">
    <property type="entry name" value="HTHGNTR"/>
</dbReference>
<keyword evidence="1" id="KW-0805">Transcription regulation</keyword>
<dbReference type="SUPFAM" id="SSF46785">
    <property type="entry name" value="Winged helix' DNA-binding domain"/>
    <property type="match status" value="1"/>
</dbReference>
<dbReference type="PROSITE" id="PS50949">
    <property type="entry name" value="HTH_GNTR"/>
    <property type="match status" value="1"/>
</dbReference>
<dbReference type="Gene3D" id="1.20.120.530">
    <property type="entry name" value="GntR ligand-binding domain-like"/>
    <property type="match status" value="1"/>
</dbReference>
<evidence type="ECO:0000259" key="5">
    <source>
        <dbReference type="PROSITE" id="PS50949"/>
    </source>
</evidence>
<proteinExistence type="predicted"/>
<gene>
    <name evidence="6" type="ORF">C8P66_114116</name>
</gene>
<accession>A0A2W7II53</accession>
<dbReference type="Pfam" id="PF07729">
    <property type="entry name" value="FCD"/>
    <property type="match status" value="1"/>
</dbReference>
<comment type="caution">
    <text evidence="6">The sequence shown here is derived from an EMBL/GenBank/DDBJ whole genome shotgun (WGS) entry which is preliminary data.</text>
</comment>
<dbReference type="InterPro" id="IPR036388">
    <property type="entry name" value="WH-like_DNA-bd_sf"/>
</dbReference>
<keyword evidence="3" id="KW-0804">Transcription</keyword>
<feature type="compositionally biased region" description="Polar residues" evidence="4">
    <location>
        <begin position="1"/>
        <end position="10"/>
    </location>
</feature>
<dbReference type="OrthoDB" id="9812645at2"/>
<reference evidence="6 7" key="1">
    <citation type="submission" date="2018-06" db="EMBL/GenBank/DDBJ databases">
        <title>Genomic Encyclopedia of Archaeal and Bacterial Type Strains, Phase II (KMG-II): from individual species to whole genera.</title>
        <authorList>
            <person name="Goeker M."/>
        </authorList>
    </citation>
    <scope>NUCLEOTIDE SEQUENCE [LARGE SCALE GENOMIC DNA]</scope>
    <source>
        <strain evidence="6 7">DSM 24525</strain>
    </source>
</reference>
<evidence type="ECO:0000313" key="6">
    <source>
        <dbReference type="EMBL" id="PZW44825.1"/>
    </source>
</evidence>
<dbReference type="Proteomes" id="UP000249688">
    <property type="component" value="Unassembled WGS sequence"/>
</dbReference>
<evidence type="ECO:0000256" key="3">
    <source>
        <dbReference type="ARBA" id="ARBA00023163"/>
    </source>
</evidence>
<evidence type="ECO:0000256" key="1">
    <source>
        <dbReference type="ARBA" id="ARBA00023015"/>
    </source>
</evidence>
<dbReference type="GO" id="GO:0003677">
    <property type="term" value="F:DNA binding"/>
    <property type="evidence" value="ECO:0007669"/>
    <property type="project" value="UniProtKB-KW"/>
</dbReference>
<sequence length="284" mass="30707">MKKPATSRTAKPSVAPPPGSKTAATKPAPKPARPAGIAPRDSIAFSPIKTRRISEEIGARIRQQIAAGELQPGDRLPTERELAELFAVSRMAVREGMRNLEVAGLISLHKGRHGGAFVSDGSHKLVTQSLRDMLDLGRASLPMLMEARRHIMDIVVRLACERATPASLAALEKNTDETEALTKAGRFEERTYTAIEFNRVLAEATRNQILCAIVEALSEVLRHFVSVAGVRPHDPVVAMRRALTQQIRARDADAAVAIMMNYLDGLETYLQAHGEASGGSQPGA</sequence>
<keyword evidence="7" id="KW-1185">Reference proteome</keyword>
<name>A0A2W7II53_9PROT</name>
<evidence type="ECO:0000256" key="4">
    <source>
        <dbReference type="SAM" id="MobiDB-lite"/>
    </source>
</evidence>
<dbReference type="InterPro" id="IPR008920">
    <property type="entry name" value="TF_FadR/GntR_C"/>
</dbReference>
<evidence type="ECO:0000256" key="2">
    <source>
        <dbReference type="ARBA" id="ARBA00023125"/>
    </source>
</evidence>
<dbReference type="CDD" id="cd07377">
    <property type="entry name" value="WHTH_GntR"/>
    <property type="match status" value="1"/>
</dbReference>
<dbReference type="Pfam" id="PF00392">
    <property type="entry name" value="GntR"/>
    <property type="match status" value="1"/>
</dbReference>
<dbReference type="SMART" id="SM00345">
    <property type="entry name" value="HTH_GNTR"/>
    <property type="match status" value="1"/>
</dbReference>
<evidence type="ECO:0000313" key="7">
    <source>
        <dbReference type="Proteomes" id="UP000249688"/>
    </source>
</evidence>
<feature type="domain" description="HTH gntR-type" evidence="5">
    <location>
        <begin position="51"/>
        <end position="121"/>
    </location>
</feature>
<dbReference type="InterPro" id="IPR036390">
    <property type="entry name" value="WH_DNA-bd_sf"/>
</dbReference>
<feature type="compositionally biased region" description="Low complexity" evidence="4">
    <location>
        <begin position="20"/>
        <end position="40"/>
    </location>
</feature>
<dbReference type="InterPro" id="IPR000524">
    <property type="entry name" value="Tscrpt_reg_HTH_GntR"/>
</dbReference>
<dbReference type="GO" id="GO:0003700">
    <property type="term" value="F:DNA-binding transcription factor activity"/>
    <property type="evidence" value="ECO:0007669"/>
    <property type="project" value="InterPro"/>
</dbReference>